<dbReference type="InterPro" id="IPR002110">
    <property type="entry name" value="Ankyrin_rpt"/>
</dbReference>
<dbReference type="InterPro" id="IPR036770">
    <property type="entry name" value="Ankyrin_rpt-contain_sf"/>
</dbReference>
<evidence type="ECO:0000313" key="11">
    <source>
        <dbReference type="EMBL" id="DAD46194.1"/>
    </source>
</evidence>
<feature type="compositionally biased region" description="Polar residues" evidence="8">
    <location>
        <begin position="238"/>
        <end position="254"/>
    </location>
</feature>
<evidence type="ECO:0000313" key="12">
    <source>
        <dbReference type="Proteomes" id="UP000607653"/>
    </source>
</evidence>
<feature type="transmembrane region" description="Helical" evidence="9">
    <location>
        <begin position="530"/>
        <end position="551"/>
    </location>
</feature>
<feature type="domain" description="PGG" evidence="10">
    <location>
        <begin position="269"/>
        <end position="366"/>
    </location>
</feature>
<keyword evidence="3" id="KW-0677">Repeat</keyword>
<feature type="repeat" description="ANK" evidence="7">
    <location>
        <begin position="61"/>
        <end position="93"/>
    </location>
</feature>
<dbReference type="EMBL" id="DUZY01000007">
    <property type="protein sequence ID" value="DAD46194.1"/>
    <property type="molecule type" value="Genomic_DNA"/>
</dbReference>
<evidence type="ECO:0000256" key="1">
    <source>
        <dbReference type="ARBA" id="ARBA00004141"/>
    </source>
</evidence>
<keyword evidence="2 9" id="KW-0812">Transmembrane</keyword>
<comment type="subcellular location">
    <subcellularLocation>
        <location evidence="1">Membrane</location>
        <topology evidence="1">Multi-pass membrane protein</topology>
    </subcellularLocation>
</comment>
<protein>
    <recommendedName>
        <fullName evidence="10">PGG domain-containing protein</fullName>
    </recommendedName>
</protein>
<sequence>MEGDTASLCQLLDEDALILDRVRVGPVAENPLHIASLLGHLDFAKEILRRKPELARERNSEGASPLHLASAKGYVELVQELLKVNSDVCFLSDQEGRIPLHIAAVKGHLGVINELINAMPESAHVKTDGGETILHLCLQYNQFEAFKLLLQSVENKDYFLKSKDNRGNTLLHLAVANRQIKSIKFLLTEPTSSGVEVNAMNLNGATALDTLIQSPAKLCDMEIGEILRDAGGLRSRDISQSPNNQILTPASNRTALPRAQSEREEEDHRWLNEYSNTLMVVAILIATVTFEAGNNHYKCTTHNTTPNCIDADRYYMFVYVDTLGFLSSLTIIVLILVGFPFRRRYRIRVLTAVMMIAITSVALIFLMFQLQTDFRTSLIISWLTFMGMLMVRQLVRFVKWTRGKPQWRYMMRHLIKITVIAVSAAVMGLFFQWVGLVSMLAFWESVRFARWLLEKRGLVSRRTRGEEEEANERLSQWRYFMEITVIVGVMVVFKKYFGLIIMPAWWLLLRFVKWKRGKLRYMMTPHLIRNVVIVVTMAIFGAILGAILYWFELISMSNLSALWIVVFFVYALLWLCVGFAVLLSQNSGLVDRTTSGEGDERNPAIEMFETLMLV</sequence>
<dbReference type="GO" id="GO:0016020">
    <property type="term" value="C:membrane"/>
    <property type="evidence" value="ECO:0007669"/>
    <property type="project" value="UniProtKB-SubCell"/>
</dbReference>
<evidence type="ECO:0000256" key="4">
    <source>
        <dbReference type="ARBA" id="ARBA00022989"/>
    </source>
</evidence>
<organism evidence="11 12">
    <name type="scientific">Nelumbo nucifera</name>
    <name type="common">Sacred lotus</name>
    <dbReference type="NCBI Taxonomy" id="4432"/>
    <lineage>
        <taxon>Eukaryota</taxon>
        <taxon>Viridiplantae</taxon>
        <taxon>Streptophyta</taxon>
        <taxon>Embryophyta</taxon>
        <taxon>Tracheophyta</taxon>
        <taxon>Spermatophyta</taxon>
        <taxon>Magnoliopsida</taxon>
        <taxon>Proteales</taxon>
        <taxon>Nelumbonaceae</taxon>
        <taxon>Nelumbo</taxon>
    </lineage>
</organism>
<dbReference type="Gene3D" id="1.25.40.20">
    <property type="entry name" value="Ankyrin repeat-containing domain"/>
    <property type="match status" value="1"/>
</dbReference>
<evidence type="ECO:0000259" key="10">
    <source>
        <dbReference type="Pfam" id="PF13962"/>
    </source>
</evidence>
<dbReference type="PROSITE" id="PS50088">
    <property type="entry name" value="ANK_REPEAT"/>
    <property type="match status" value="2"/>
</dbReference>
<feature type="transmembrane region" description="Helical" evidence="9">
    <location>
        <begin position="483"/>
        <end position="509"/>
    </location>
</feature>
<dbReference type="PROSITE" id="PS50297">
    <property type="entry name" value="ANK_REP_REGION"/>
    <property type="match status" value="2"/>
</dbReference>
<dbReference type="SMART" id="SM00248">
    <property type="entry name" value="ANK"/>
    <property type="match status" value="5"/>
</dbReference>
<name>A0A822ZJC9_NELNU</name>
<dbReference type="Pfam" id="PF12796">
    <property type="entry name" value="Ank_2"/>
    <property type="match status" value="2"/>
</dbReference>
<evidence type="ECO:0000256" key="2">
    <source>
        <dbReference type="ARBA" id="ARBA00022692"/>
    </source>
</evidence>
<evidence type="ECO:0000256" key="7">
    <source>
        <dbReference type="PROSITE-ProRule" id="PRU00023"/>
    </source>
</evidence>
<keyword evidence="4 9" id="KW-1133">Transmembrane helix</keyword>
<reference evidence="11 12" key="1">
    <citation type="journal article" date="2020" name="Mol. Biol. Evol.">
        <title>Distinct Expression and Methylation Patterns for Genes with Different Fates following a Single Whole-Genome Duplication in Flowering Plants.</title>
        <authorList>
            <person name="Shi T."/>
            <person name="Rahmani R.S."/>
            <person name="Gugger P.F."/>
            <person name="Wang M."/>
            <person name="Li H."/>
            <person name="Zhang Y."/>
            <person name="Li Z."/>
            <person name="Wang Q."/>
            <person name="Van de Peer Y."/>
            <person name="Marchal K."/>
            <person name="Chen J."/>
        </authorList>
    </citation>
    <scope>NUCLEOTIDE SEQUENCE [LARGE SCALE GENOMIC DNA]</scope>
    <source>
        <tissue evidence="11">Leaf</tissue>
    </source>
</reference>
<keyword evidence="12" id="KW-1185">Reference proteome</keyword>
<comment type="caution">
    <text evidence="11">The sequence shown here is derived from an EMBL/GenBank/DDBJ whole genome shotgun (WGS) entry which is preliminary data.</text>
</comment>
<feature type="transmembrane region" description="Helical" evidence="9">
    <location>
        <begin position="563"/>
        <end position="583"/>
    </location>
</feature>
<accession>A0A822ZJC9</accession>
<gene>
    <name evidence="11" type="ORF">HUJ06_004424</name>
</gene>
<dbReference type="Pfam" id="PF13962">
    <property type="entry name" value="PGG"/>
    <property type="match status" value="1"/>
</dbReference>
<keyword evidence="5 7" id="KW-0040">ANK repeat</keyword>
<proteinExistence type="predicted"/>
<evidence type="ECO:0000256" key="3">
    <source>
        <dbReference type="ARBA" id="ARBA00022737"/>
    </source>
</evidence>
<dbReference type="SUPFAM" id="SSF48403">
    <property type="entry name" value="Ankyrin repeat"/>
    <property type="match status" value="1"/>
</dbReference>
<evidence type="ECO:0000256" key="6">
    <source>
        <dbReference type="ARBA" id="ARBA00023136"/>
    </source>
</evidence>
<feature type="transmembrane region" description="Helical" evidence="9">
    <location>
        <begin position="314"/>
        <end position="337"/>
    </location>
</feature>
<evidence type="ECO:0000256" key="9">
    <source>
        <dbReference type="SAM" id="Phobius"/>
    </source>
</evidence>
<dbReference type="InterPro" id="IPR026961">
    <property type="entry name" value="PGG_dom"/>
</dbReference>
<dbReference type="Proteomes" id="UP000607653">
    <property type="component" value="Unassembled WGS sequence"/>
</dbReference>
<feature type="region of interest" description="Disordered" evidence="8">
    <location>
        <begin position="234"/>
        <end position="267"/>
    </location>
</feature>
<evidence type="ECO:0000256" key="5">
    <source>
        <dbReference type="ARBA" id="ARBA00023043"/>
    </source>
</evidence>
<dbReference type="AlphaFoldDB" id="A0A822ZJC9"/>
<feature type="repeat" description="ANK" evidence="7">
    <location>
        <begin position="95"/>
        <end position="117"/>
    </location>
</feature>
<feature type="transmembrane region" description="Helical" evidence="9">
    <location>
        <begin position="415"/>
        <end position="443"/>
    </location>
</feature>
<dbReference type="PANTHER" id="PTHR24186">
    <property type="entry name" value="PROTEIN PHOSPHATASE 1 REGULATORY SUBUNIT"/>
    <property type="match status" value="1"/>
</dbReference>
<feature type="transmembrane region" description="Helical" evidence="9">
    <location>
        <begin position="349"/>
        <end position="368"/>
    </location>
</feature>
<evidence type="ECO:0000256" key="8">
    <source>
        <dbReference type="SAM" id="MobiDB-lite"/>
    </source>
</evidence>
<keyword evidence="6 9" id="KW-0472">Membrane</keyword>
<feature type="transmembrane region" description="Helical" evidence="9">
    <location>
        <begin position="374"/>
        <end position="395"/>
    </location>
</feature>
<dbReference type="PANTHER" id="PTHR24186:SF37">
    <property type="entry name" value="PGG DOMAIN-CONTAINING PROTEIN"/>
    <property type="match status" value="1"/>
</dbReference>